<keyword evidence="2" id="KW-0808">Transferase</keyword>
<keyword evidence="7" id="KW-1185">Reference proteome</keyword>
<evidence type="ECO:0000256" key="1">
    <source>
        <dbReference type="ARBA" id="ARBA00022527"/>
    </source>
</evidence>
<dbReference type="GO" id="GO:0005524">
    <property type="term" value="F:ATP binding"/>
    <property type="evidence" value="ECO:0007669"/>
    <property type="project" value="InterPro"/>
</dbReference>
<reference evidence="6 7" key="1">
    <citation type="submission" date="2016-07" db="EMBL/GenBank/DDBJ databases">
        <title>Draft genome of the white-rot fungus Obba rivulosa 3A-2.</title>
        <authorList>
            <consortium name="DOE Joint Genome Institute"/>
            <person name="Miettinen O."/>
            <person name="Riley R."/>
            <person name="Acob R."/>
            <person name="Barry K."/>
            <person name="Cullen D."/>
            <person name="De Vries R."/>
            <person name="Hainaut M."/>
            <person name="Hatakka A."/>
            <person name="Henrissat B."/>
            <person name="Hilden K."/>
            <person name="Kuo R."/>
            <person name="Labutti K."/>
            <person name="Lipzen A."/>
            <person name="Makela M.R."/>
            <person name="Sandor L."/>
            <person name="Spatafora J.W."/>
            <person name="Grigoriev I.V."/>
            <person name="Hibbett D.S."/>
        </authorList>
    </citation>
    <scope>NUCLEOTIDE SEQUENCE [LARGE SCALE GENOMIC DNA]</scope>
    <source>
        <strain evidence="6 7">3A-2</strain>
    </source>
</reference>
<dbReference type="Gene3D" id="3.20.200.10">
    <property type="entry name" value="MHCK/EF2 kinase"/>
    <property type="match status" value="1"/>
</dbReference>
<evidence type="ECO:0000256" key="3">
    <source>
        <dbReference type="ARBA" id="ARBA00022777"/>
    </source>
</evidence>
<feature type="region of interest" description="Disordered" evidence="4">
    <location>
        <begin position="157"/>
        <end position="187"/>
    </location>
</feature>
<dbReference type="Pfam" id="PF02816">
    <property type="entry name" value="Alpha_kinase"/>
    <property type="match status" value="1"/>
</dbReference>
<organism evidence="6 7">
    <name type="scientific">Obba rivulosa</name>
    <dbReference type="NCBI Taxonomy" id="1052685"/>
    <lineage>
        <taxon>Eukaryota</taxon>
        <taxon>Fungi</taxon>
        <taxon>Dikarya</taxon>
        <taxon>Basidiomycota</taxon>
        <taxon>Agaricomycotina</taxon>
        <taxon>Agaricomycetes</taxon>
        <taxon>Polyporales</taxon>
        <taxon>Gelatoporiaceae</taxon>
        <taxon>Obba</taxon>
    </lineage>
</organism>
<keyword evidence="1" id="KW-0723">Serine/threonine-protein kinase</keyword>
<accession>A0A8E2AN93</accession>
<dbReference type="Proteomes" id="UP000250043">
    <property type="component" value="Unassembled WGS sequence"/>
</dbReference>
<dbReference type="InterPro" id="IPR004166">
    <property type="entry name" value="a-kinase_dom"/>
</dbReference>
<dbReference type="AlphaFoldDB" id="A0A8E2AN93"/>
<name>A0A8E2AN93_9APHY</name>
<dbReference type="InterPro" id="IPR011009">
    <property type="entry name" value="Kinase-like_dom_sf"/>
</dbReference>
<evidence type="ECO:0000256" key="2">
    <source>
        <dbReference type="ARBA" id="ARBA00022679"/>
    </source>
</evidence>
<dbReference type="GO" id="GO:0004674">
    <property type="term" value="F:protein serine/threonine kinase activity"/>
    <property type="evidence" value="ECO:0007669"/>
    <property type="project" value="UniProtKB-KW"/>
</dbReference>
<feature type="domain" description="Alpha-type protein kinase" evidence="5">
    <location>
        <begin position="217"/>
        <end position="471"/>
    </location>
</feature>
<keyword evidence="3" id="KW-0418">Kinase</keyword>
<evidence type="ECO:0000313" key="6">
    <source>
        <dbReference type="EMBL" id="OCH87813.1"/>
    </source>
</evidence>
<evidence type="ECO:0000256" key="4">
    <source>
        <dbReference type="SAM" id="MobiDB-lite"/>
    </source>
</evidence>
<gene>
    <name evidence="6" type="ORF">OBBRIDRAFT_837088</name>
</gene>
<dbReference type="PROSITE" id="PS51158">
    <property type="entry name" value="ALPHA_KINASE"/>
    <property type="match status" value="1"/>
</dbReference>
<sequence length="491" mass="54925">MALSAQSIIQEKKNKKMHYQNGGVKISATVWETPQDDEESLPGKMQQVSTLVYTQTFEPQTRARDALDILLEQAQRDYKKAYPLHNLLDWTTTSLYTHAGSGIFGCAKLDMDDVGDKTAQQLLDLMRARGACSKSALSNNTLELRFQYLSIHVRPHPTQGLESSGSGSGKRKASTSEPLRPPPPLRRIFQSAFIPPKTFTRAPPMTKVTFTRTAVSRSADGRVAFKSSDVVEHIKVAIDWKTGEDREREGKPFDRTGYIGQGRTKIAIYARINGEEYAVAQCKPDSGSEDETRSYLCQEIELLAHGHAFKKDFDGYAKTCDILNRIPKFYFNYEGAILGRFCSEDANAGLPYCHFIATLLLPCRMVDGGLVKMMGNDIFGNPTNNLEKAVHAFVHFAWIASKGHMMFCDLQGLYDRDRILCLIDPQCHTNNTSKDKIYWDGGPDAINSLLKEHAGVCTDNWICQQLGLEELQLEAPTTPRKGPRSMKALLN</sequence>
<dbReference type="OrthoDB" id="301415at2759"/>
<evidence type="ECO:0000259" key="5">
    <source>
        <dbReference type="PROSITE" id="PS51158"/>
    </source>
</evidence>
<dbReference type="SUPFAM" id="SSF56112">
    <property type="entry name" value="Protein kinase-like (PK-like)"/>
    <property type="match status" value="1"/>
</dbReference>
<protein>
    <recommendedName>
        <fullName evidence="5">Alpha-type protein kinase domain-containing protein</fullName>
    </recommendedName>
</protein>
<proteinExistence type="predicted"/>
<dbReference type="EMBL" id="KV722472">
    <property type="protein sequence ID" value="OCH87813.1"/>
    <property type="molecule type" value="Genomic_DNA"/>
</dbReference>
<evidence type="ECO:0000313" key="7">
    <source>
        <dbReference type="Proteomes" id="UP000250043"/>
    </source>
</evidence>